<protein>
    <submittedName>
        <fullName evidence="1">CLUMA_CG008629, isoform A</fullName>
    </submittedName>
</protein>
<dbReference type="Proteomes" id="UP000183832">
    <property type="component" value="Unassembled WGS sequence"/>
</dbReference>
<dbReference type="EMBL" id="CVRI01000040">
    <property type="protein sequence ID" value="CRK95152.1"/>
    <property type="molecule type" value="Genomic_DNA"/>
</dbReference>
<proteinExistence type="predicted"/>
<evidence type="ECO:0000313" key="2">
    <source>
        <dbReference type="Proteomes" id="UP000183832"/>
    </source>
</evidence>
<evidence type="ECO:0000313" key="1">
    <source>
        <dbReference type="EMBL" id="CRK95152.1"/>
    </source>
</evidence>
<name>A0A1J1I4C0_9DIPT</name>
<organism evidence="1 2">
    <name type="scientific">Clunio marinus</name>
    <dbReference type="NCBI Taxonomy" id="568069"/>
    <lineage>
        <taxon>Eukaryota</taxon>
        <taxon>Metazoa</taxon>
        <taxon>Ecdysozoa</taxon>
        <taxon>Arthropoda</taxon>
        <taxon>Hexapoda</taxon>
        <taxon>Insecta</taxon>
        <taxon>Pterygota</taxon>
        <taxon>Neoptera</taxon>
        <taxon>Endopterygota</taxon>
        <taxon>Diptera</taxon>
        <taxon>Nematocera</taxon>
        <taxon>Chironomoidea</taxon>
        <taxon>Chironomidae</taxon>
        <taxon>Clunio</taxon>
    </lineage>
</organism>
<accession>A0A1J1I4C0</accession>
<reference evidence="1 2" key="1">
    <citation type="submission" date="2015-04" db="EMBL/GenBank/DDBJ databases">
        <authorList>
            <person name="Syromyatnikov M.Y."/>
            <person name="Popov V.N."/>
        </authorList>
    </citation>
    <scope>NUCLEOTIDE SEQUENCE [LARGE SCALE GENOMIC DNA]</scope>
</reference>
<dbReference type="AlphaFoldDB" id="A0A1J1I4C0"/>
<keyword evidence="2" id="KW-1185">Reference proteome</keyword>
<gene>
    <name evidence="1" type="ORF">CLUMA_CG008629</name>
</gene>
<sequence length="130" mass="14938">MAFMMSSVTDFSLFQYISYPANSWEQPKWALQGEKLFSSKLVVNSAVVRTARLSLGQPLGHAECRKPPYPSLFLFSAFKAHTPKTNKNQTNVLRNSTWIKLLFYDDHKVMDQHLEIRTNSLQEASDKNLI</sequence>